<reference evidence="2 3" key="1">
    <citation type="submission" date="2022-10" db="EMBL/GenBank/DDBJ databases">
        <title>Luteolibacter arcticus strain CCTCC AB 2014275, whole genome shotgun sequencing project.</title>
        <authorList>
            <person name="Zhao G."/>
            <person name="Shen L."/>
        </authorList>
    </citation>
    <scope>NUCLEOTIDE SEQUENCE [LARGE SCALE GENOMIC DNA]</scope>
    <source>
        <strain evidence="2 3">CCTCC AB 2014275</strain>
    </source>
</reference>
<keyword evidence="3" id="KW-1185">Reference proteome</keyword>
<dbReference type="SUPFAM" id="SSF74650">
    <property type="entry name" value="Galactose mutarotase-like"/>
    <property type="match status" value="1"/>
</dbReference>
<gene>
    <name evidence="2" type="ORF">OKA05_21065</name>
</gene>
<sequence>MQIREILLLHHSHTDVGYTHPQPAFWELQRRIIDQALDLCESTADFPDASAARWTCETTWPVMHWLNRASSAKIERFRALAKAGRISVGALPIHLSPLANTPQFAHGLRAVKLLREEFGVPIRTAISHDVNGVPWPLTNLLLDAGIEAFLMGINVHSGGFPYERPRWMNWLSPEGRPLLTYNGMHYNTFGRESRYAEGSTETMQEALGGYLGRLEAAGNPRHFVMLTSTHPVYSDNYPPDPLLVQMVRRWNDEGRFPAIRFVTPEDLIDYYHKQPAIPVPDMQGDWSDFWNFGSASSATETRVNRNTARRLVATGLLQTALPACEDTTARSLDAWRNLLLFDEHTWGPDRTVQSGSSDPIDEQWVLDAGYAWRARSMTGLLFRDSMDLLAKNPTNLTAPSSVLCFNPGPQRRGCFIRVPKTWTDGTWRHCSSNVARIEVDRCLWDDSNSYLAGPFEFEPYSTVSLPVDKLVPAAPAASLIAEGNVIETDFHRLTYDPETGYATSLYDKKLGREFIDADAKWPFFGFVHEQPDPDHHDVTTGELGRDAYYQSVWDLLHADVDCWQYDWKAQRRGAGKLLDLQVERHADGIVLITRREAPGVHHDSGATGTSQGFFAHLPGDLIQRIKLSSVGPVVELTATFTKDENRCAEAIYFAFPLDLPQWSAHYDAAGVPVRWDVEQLEGSCKNWVTTGSWASVHNADAGVTLATPDAPLVQIGDFGFGRPQGFARNAAKPMLLGWAVNNYWMTNFRASQPGSMRFRYELRTHGAYDPVVSTCAGLEAACPVEVHPVMTGVPVGRGFLRVSNPAVLPQQFSPCDDSTGDLLLILQNVTGEAVTTDVELPGLPASRISESNALGETAAWIADSSRFSVSLAPRATTILRVSVDRGASPNGSPLHVLWERAAC</sequence>
<evidence type="ECO:0000259" key="1">
    <source>
        <dbReference type="Pfam" id="PF01074"/>
    </source>
</evidence>
<dbReference type="CDD" id="cd10791">
    <property type="entry name" value="GH38N_AMII_like_1"/>
    <property type="match status" value="1"/>
</dbReference>
<dbReference type="InterPro" id="IPR027291">
    <property type="entry name" value="Glyco_hydro_38_N_sf"/>
</dbReference>
<dbReference type="SUPFAM" id="SSF88713">
    <property type="entry name" value="Glycoside hydrolase/deacetylase"/>
    <property type="match status" value="1"/>
</dbReference>
<dbReference type="EMBL" id="JAPDDT010000011">
    <property type="protein sequence ID" value="MCW1925065.1"/>
    <property type="molecule type" value="Genomic_DNA"/>
</dbReference>
<evidence type="ECO:0000313" key="3">
    <source>
        <dbReference type="Proteomes" id="UP001320876"/>
    </source>
</evidence>
<dbReference type="InterPro" id="IPR011330">
    <property type="entry name" value="Glyco_hydro/deAcase_b/a-brl"/>
</dbReference>
<dbReference type="InterPro" id="IPR000602">
    <property type="entry name" value="Glyco_hydro_38_N"/>
</dbReference>
<dbReference type="Proteomes" id="UP001320876">
    <property type="component" value="Unassembled WGS sequence"/>
</dbReference>
<accession>A0ABT3GNH3</accession>
<dbReference type="Pfam" id="PF01074">
    <property type="entry name" value="Glyco_hydro_38N"/>
    <property type="match status" value="1"/>
</dbReference>
<protein>
    <recommendedName>
        <fullName evidence="1">Glycoside hydrolase family 38 N-terminal domain-containing protein</fullName>
    </recommendedName>
</protein>
<comment type="caution">
    <text evidence="2">The sequence shown here is derived from an EMBL/GenBank/DDBJ whole genome shotgun (WGS) entry which is preliminary data.</text>
</comment>
<organism evidence="2 3">
    <name type="scientific">Luteolibacter arcticus</name>
    <dbReference type="NCBI Taxonomy" id="1581411"/>
    <lineage>
        <taxon>Bacteria</taxon>
        <taxon>Pseudomonadati</taxon>
        <taxon>Verrucomicrobiota</taxon>
        <taxon>Verrucomicrobiia</taxon>
        <taxon>Verrucomicrobiales</taxon>
        <taxon>Verrucomicrobiaceae</taxon>
        <taxon>Luteolibacter</taxon>
    </lineage>
</organism>
<dbReference type="Gene3D" id="3.20.110.10">
    <property type="entry name" value="Glycoside hydrolase 38, N terminal domain"/>
    <property type="match status" value="1"/>
</dbReference>
<evidence type="ECO:0000313" key="2">
    <source>
        <dbReference type="EMBL" id="MCW1925065.1"/>
    </source>
</evidence>
<proteinExistence type="predicted"/>
<name>A0ABT3GNH3_9BACT</name>
<feature type="domain" description="Glycoside hydrolase family 38 N-terminal" evidence="1">
    <location>
        <begin position="6"/>
        <end position="273"/>
    </location>
</feature>
<dbReference type="RefSeq" id="WP_264489173.1">
    <property type="nucleotide sequence ID" value="NZ_JAPDDT010000011.1"/>
</dbReference>
<dbReference type="InterPro" id="IPR011013">
    <property type="entry name" value="Gal_mutarotase_sf_dom"/>
</dbReference>